<dbReference type="Proteomes" id="UP000356253">
    <property type="component" value="Unassembled WGS sequence"/>
</dbReference>
<evidence type="ECO:0000313" key="1">
    <source>
        <dbReference type="EMBL" id="VVV01295.1"/>
    </source>
</evidence>
<name>A0AC61YCZ9_9FLAO</name>
<protein>
    <submittedName>
        <fullName evidence="1">Uncharacterized protein</fullName>
    </submittedName>
</protein>
<comment type="caution">
    <text evidence="1">The sequence shown here is derived from an EMBL/GenBank/DDBJ whole genome shotgun (WGS) entry which is preliminary data.</text>
</comment>
<dbReference type="EMBL" id="CABVMM010000010">
    <property type="protein sequence ID" value="VVV01295.1"/>
    <property type="molecule type" value="Genomic_DNA"/>
</dbReference>
<sequence length="322" mass="37403">MKKFIFQLFAFFLFSSLIYIIGVGILGSIFPKGEVSNIIYKKGFNGHLYSRINEIDKYDEVDILFLGSSHAYRGFDTRIFKAEGYSSFNLGSSAQTPLQTYTLVSKYLEDLEPKIVIFEVYPGTFVSDGVESSLDLIANDEITSETIDMVLATNHIKTYNSLIVGMFDRLFIDLGIKEIYEENHIKGKDLYVSGGFVERNNEKTSKVVSNLEGGDWKYRKQNLNYFEKILEKLEEKGLKIYLVFAPITKERLSKIENKKEIDQLMIEYENKFKKTKYIDFSSLNFLKDDQEFYDLHHLNQNGVIKFNKFFIQKLKSDLFLVN</sequence>
<accession>A0AC61YCZ9</accession>
<keyword evidence="2" id="KW-1185">Reference proteome</keyword>
<reference evidence="1" key="1">
    <citation type="submission" date="2019-09" db="EMBL/GenBank/DDBJ databases">
        <authorList>
            <person name="Rodrigo-Torres L."/>
            <person name="Arahal R. D."/>
            <person name="Lucena T."/>
        </authorList>
    </citation>
    <scope>NUCLEOTIDE SEQUENCE</scope>
    <source>
        <strain evidence="1">ISS653</strain>
    </source>
</reference>
<organism evidence="1 2">
    <name type="scientific">Mesonia oceanica</name>
    <dbReference type="NCBI Taxonomy" id="2687242"/>
    <lineage>
        <taxon>Bacteria</taxon>
        <taxon>Pseudomonadati</taxon>
        <taxon>Bacteroidota</taxon>
        <taxon>Flavobacteriia</taxon>
        <taxon>Flavobacteriales</taxon>
        <taxon>Flavobacteriaceae</taxon>
        <taxon>Mesonia</taxon>
    </lineage>
</organism>
<proteinExistence type="predicted"/>
<gene>
    <name evidence="1" type="ORF">FVB9532_02585</name>
</gene>
<evidence type="ECO:0000313" key="2">
    <source>
        <dbReference type="Proteomes" id="UP000356253"/>
    </source>
</evidence>